<feature type="signal peptide" evidence="2">
    <location>
        <begin position="1"/>
        <end position="23"/>
    </location>
</feature>
<keyword evidence="4" id="KW-1185">Reference proteome</keyword>
<organism evidence="3 4">
    <name type="scientific">Moritella marina ATCC 15381</name>
    <dbReference type="NCBI Taxonomy" id="1202962"/>
    <lineage>
        <taxon>Bacteria</taxon>
        <taxon>Pseudomonadati</taxon>
        <taxon>Pseudomonadota</taxon>
        <taxon>Gammaproteobacteria</taxon>
        <taxon>Alteromonadales</taxon>
        <taxon>Moritellaceae</taxon>
        <taxon>Moritella</taxon>
    </lineage>
</organism>
<sequence>MRLLTYTAANLLVSLFTWQSVQAAPQSNPTAREVTAAVPQVRTIDSQEKEEERLSRIAQDNEQPIELRIQAVVALGQYSGPNAFISVARASRSPHAELKLAAIEAVRFWSVKARWDVVSPLVNDNNERVQVAAGNVLVSLWGELNINQQAYLQPAVDQYVAALKKIATDFQSQLALANVYRYQQQTEQAELAYKALIEQFPEEGESYLQLGELYRKDSAKVQEVAILKQGILVNPQAGHLHYALGLTYYRQKESEQAQRQIQLAIDNAPSNGRYPYTLAVMLKSAEPAQAIKLFQKAYDNAGSPQYLYALCESYVEQGHEVQARQCIGKLKQVAPDNIVKQLTDKL</sequence>
<dbReference type="InterPro" id="IPR019734">
    <property type="entry name" value="TPR_rpt"/>
</dbReference>
<dbReference type="Pfam" id="PF13432">
    <property type="entry name" value="TPR_16"/>
    <property type="match status" value="1"/>
</dbReference>
<evidence type="ECO:0000256" key="2">
    <source>
        <dbReference type="SAM" id="SignalP"/>
    </source>
</evidence>
<dbReference type="SUPFAM" id="SSF48452">
    <property type="entry name" value="TPR-like"/>
    <property type="match status" value="1"/>
</dbReference>
<feature type="chain" id="PRO_5023867238" evidence="2">
    <location>
        <begin position="24"/>
        <end position="346"/>
    </location>
</feature>
<dbReference type="RefSeq" id="WP_019442638.1">
    <property type="nucleotide sequence ID" value="NZ_ALOE01000034.1"/>
</dbReference>
<keyword evidence="2" id="KW-0732">Signal</keyword>
<dbReference type="KEGG" id="mmaa:FR932_10930"/>
<dbReference type="OrthoDB" id="5864505at2"/>
<dbReference type="InterPro" id="IPR016024">
    <property type="entry name" value="ARM-type_fold"/>
</dbReference>
<dbReference type="Proteomes" id="UP000327424">
    <property type="component" value="Chromosome"/>
</dbReference>
<dbReference type="InterPro" id="IPR011990">
    <property type="entry name" value="TPR-like_helical_dom_sf"/>
</dbReference>
<dbReference type="SUPFAM" id="SSF48371">
    <property type="entry name" value="ARM repeat"/>
    <property type="match status" value="1"/>
</dbReference>
<evidence type="ECO:0000256" key="1">
    <source>
        <dbReference type="PROSITE-ProRule" id="PRU00339"/>
    </source>
</evidence>
<dbReference type="AlphaFoldDB" id="A0A5J6WLJ1"/>
<dbReference type="SMART" id="SM00028">
    <property type="entry name" value="TPR"/>
    <property type="match status" value="4"/>
</dbReference>
<dbReference type="PROSITE" id="PS50005">
    <property type="entry name" value="TPR"/>
    <property type="match status" value="1"/>
</dbReference>
<name>A0A5J6WLJ1_MORMI</name>
<keyword evidence="1" id="KW-0802">TPR repeat</keyword>
<proteinExistence type="predicted"/>
<dbReference type="EMBL" id="CP044399">
    <property type="protein sequence ID" value="QFI38324.1"/>
    <property type="molecule type" value="Genomic_DNA"/>
</dbReference>
<evidence type="ECO:0000313" key="4">
    <source>
        <dbReference type="Proteomes" id="UP000327424"/>
    </source>
</evidence>
<evidence type="ECO:0000313" key="3">
    <source>
        <dbReference type="EMBL" id="QFI38324.1"/>
    </source>
</evidence>
<protein>
    <submittedName>
        <fullName evidence="3">Tetratricopeptide repeat protein</fullName>
    </submittedName>
</protein>
<gene>
    <name evidence="3" type="ORF">FR932_10930</name>
</gene>
<dbReference type="Gene3D" id="1.25.40.10">
    <property type="entry name" value="Tetratricopeptide repeat domain"/>
    <property type="match status" value="1"/>
</dbReference>
<accession>A0A5J6WLJ1</accession>
<feature type="repeat" description="TPR" evidence="1">
    <location>
        <begin position="238"/>
        <end position="271"/>
    </location>
</feature>
<reference evidence="3 4" key="1">
    <citation type="submission" date="2019-09" db="EMBL/GenBank/DDBJ databases">
        <title>Hybrid Assembly of the complete Genome of the Deep-Sea Bacterium Moritella marina from long Nanopore and Illumina reads.</title>
        <authorList>
            <person name="Magin S."/>
            <person name="Georgoulis A."/>
            <person name="Papadimitriou K."/>
            <person name="Iliakis G."/>
            <person name="Vorgias C.E."/>
        </authorList>
    </citation>
    <scope>NUCLEOTIDE SEQUENCE [LARGE SCALE GENOMIC DNA]</scope>
    <source>
        <strain evidence="3 4">MP-1</strain>
    </source>
</reference>